<comment type="caution">
    <text evidence="14">The sequence shown here is derived from an EMBL/GenBank/DDBJ whole genome shotgun (WGS) entry which is preliminary data.</text>
</comment>
<dbReference type="EMBL" id="VNKQ01000005">
    <property type="protein sequence ID" value="KAG0651097.1"/>
    <property type="molecule type" value="Genomic_DNA"/>
</dbReference>
<name>A0A9P6VP66_9HELO</name>
<evidence type="ECO:0000256" key="12">
    <source>
        <dbReference type="RuleBase" id="RU367146"/>
    </source>
</evidence>
<keyword evidence="6 12" id="KW-0653">Protein transport</keyword>
<evidence type="ECO:0000256" key="10">
    <source>
        <dbReference type="ARBA" id="ARBA00023128"/>
    </source>
</evidence>
<dbReference type="Pfam" id="PF08566">
    <property type="entry name" value="Pam17"/>
    <property type="match status" value="2"/>
</dbReference>
<dbReference type="AlphaFoldDB" id="A0A9P6VP66"/>
<accession>A0A9P6VP66</accession>
<comment type="similarity">
    <text evidence="2 12">Belongs to the PAM17 family.</text>
</comment>
<keyword evidence="4 12" id="KW-0812">Transmembrane</keyword>
<dbReference type="InterPro" id="IPR013875">
    <property type="entry name" value="Pam17"/>
</dbReference>
<evidence type="ECO:0000256" key="9">
    <source>
        <dbReference type="ARBA" id="ARBA00023010"/>
    </source>
</evidence>
<gene>
    <name evidence="14" type="ORF">D0Z07_2664</name>
</gene>
<dbReference type="OrthoDB" id="5970083at2759"/>
<evidence type="ECO:0000256" key="2">
    <source>
        <dbReference type="ARBA" id="ARBA00006837"/>
    </source>
</evidence>
<evidence type="ECO:0000313" key="15">
    <source>
        <dbReference type="Proteomes" id="UP000785200"/>
    </source>
</evidence>
<comment type="subunit">
    <text evidence="12">Component of the PAM complex.</text>
</comment>
<sequence>MLCTAPTLRTAAIGCRMQPTLLSPCSYHTTAPSSLRPQPKESSSSPASPHRRVHLPKRHVSFPKLSQTSLRCASTTSAQQAINANPTTAHTTPDHLDWNTFFKLRRTRRYYQLGSSIGTGIGGFVGGAQILTISDMDSLVSQIPLDPFVTLGLITFACGGVGWLMGPILGTGIFNVRNRKFRVQMDEKEKEFYKRIKKFRVDPSAGSSMANPVPGEFSHYLKERAVDHMGESVEADWSFRADYYGEKIASVAGYRQWLKDQRAFNKKRQTYV</sequence>
<keyword evidence="8 12" id="KW-1133">Transmembrane helix</keyword>
<dbReference type="PANTHER" id="PTHR28021:SF1">
    <property type="entry name" value="PRESEQUENCE TRANSLOCATED-ASSOCIATED MOTOR SUBUNIT PAM17, MITOCHONDRIAL"/>
    <property type="match status" value="1"/>
</dbReference>
<evidence type="ECO:0000256" key="13">
    <source>
        <dbReference type="SAM" id="MobiDB-lite"/>
    </source>
</evidence>
<evidence type="ECO:0000256" key="6">
    <source>
        <dbReference type="ARBA" id="ARBA00022927"/>
    </source>
</evidence>
<feature type="compositionally biased region" description="Polar residues" evidence="13">
    <location>
        <begin position="27"/>
        <end position="47"/>
    </location>
</feature>
<protein>
    <recommendedName>
        <fullName evidence="12">Presequence translocated-associated motor subunit PAM17</fullName>
    </recommendedName>
</protein>
<feature type="transmembrane region" description="Helical" evidence="12">
    <location>
        <begin position="110"/>
        <end position="131"/>
    </location>
</feature>
<keyword evidence="7" id="KW-0809">Transit peptide</keyword>
<dbReference type="GO" id="GO:0030150">
    <property type="term" value="P:protein import into mitochondrial matrix"/>
    <property type="evidence" value="ECO:0007669"/>
    <property type="project" value="UniProtKB-UniRule"/>
</dbReference>
<evidence type="ECO:0000256" key="5">
    <source>
        <dbReference type="ARBA" id="ARBA00022792"/>
    </source>
</evidence>
<comment type="function">
    <text evidence="12">Component of the PAM complex, a complex required for the translocation of transit peptide-containing proteins from the inner membrane into the mitochondrial matrix in an ATP-dependent manner.</text>
</comment>
<keyword evidence="9 12" id="KW-0811">Translocation</keyword>
<keyword evidence="11 12" id="KW-0472">Membrane</keyword>
<evidence type="ECO:0000256" key="4">
    <source>
        <dbReference type="ARBA" id="ARBA00022692"/>
    </source>
</evidence>
<keyword evidence="3 12" id="KW-0813">Transport</keyword>
<evidence type="ECO:0000256" key="1">
    <source>
        <dbReference type="ARBA" id="ARBA00004448"/>
    </source>
</evidence>
<evidence type="ECO:0000256" key="8">
    <source>
        <dbReference type="ARBA" id="ARBA00022989"/>
    </source>
</evidence>
<dbReference type="GO" id="GO:0001405">
    <property type="term" value="C:PAM complex, Tim23 associated import motor"/>
    <property type="evidence" value="ECO:0007669"/>
    <property type="project" value="UniProtKB-UniRule"/>
</dbReference>
<evidence type="ECO:0000313" key="14">
    <source>
        <dbReference type="EMBL" id="KAG0651097.1"/>
    </source>
</evidence>
<feature type="transmembrane region" description="Helical" evidence="12">
    <location>
        <begin position="151"/>
        <end position="176"/>
    </location>
</feature>
<reference evidence="14" key="1">
    <citation type="submission" date="2019-07" db="EMBL/GenBank/DDBJ databases">
        <title>Hyphodiscus hymeniophilus genome sequencing and assembly.</title>
        <authorList>
            <person name="Kramer G."/>
            <person name="Nodwell J."/>
        </authorList>
    </citation>
    <scope>NUCLEOTIDE SEQUENCE</scope>
    <source>
        <strain evidence="14">ATCC 34498</strain>
    </source>
</reference>
<keyword evidence="15" id="KW-1185">Reference proteome</keyword>
<organism evidence="14 15">
    <name type="scientific">Hyphodiscus hymeniophilus</name>
    <dbReference type="NCBI Taxonomy" id="353542"/>
    <lineage>
        <taxon>Eukaryota</taxon>
        <taxon>Fungi</taxon>
        <taxon>Dikarya</taxon>
        <taxon>Ascomycota</taxon>
        <taxon>Pezizomycotina</taxon>
        <taxon>Leotiomycetes</taxon>
        <taxon>Helotiales</taxon>
        <taxon>Hyphodiscaceae</taxon>
        <taxon>Hyphodiscus</taxon>
    </lineage>
</organism>
<dbReference type="Proteomes" id="UP000785200">
    <property type="component" value="Unassembled WGS sequence"/>
</dbReference>
<feature type="compositionally biased region" description="Basic residues" evidence="13">
    <location>
        <begin position="49"/>
        <end position="58"/>
    </location>
</feature>
<keyword evidence="10 12" id="KW-0496">Mitochondrion</keyword>
<evidence type="ECO:0000256" key="7">
    <source>
        <dbReference type="ARBA" id="ARBA00022946"/>
    </source>
</evidence>
<evidence type="ECO:0000256" key="3">
    <source>
        <dbReference type="ARBA" id="ARBA00022448"/>
    </source>
</evidence>
<proteinExistence type="inferred from homology"/>
<keyword evidence="5 12" id="KW-0999">Mitochondrion inner membrane</keyword>
<evidence type="ECO:0000256" key="11">
    <source>
        <dbReference type="ARBA" id="ARBA00023136"/>
    </source>
</evidence>
<dbReference type="PANTHER" id="PTHR28021">
    <property type="entry name" value="PRESEQUENCE TRANSLOCATED-ASSOCIATED MOTOR SUBUNIT PAM17, MITOCHONDRIAL"/>
    <property type="match status" value="1"/>
</dbReference>
<comment type="subcellular location">
    <subcellularLocation>
        <location evidence="1 12">Mitochondrion inner membrane</location>
        <topology evidence="1 12">Multi-pass membrane protein</topology>
    </subcellularLocation>
</comment>
<feature type="region of interest" description="Disordered" evidence="13">
    <location>
        <begin position="27"/>
        <end position="58"/>
    </location>
</feature>